<feature type="transmembrane region" description="Helical" evidence="9">
    <location>
        <begin position="271"/>
        <end position="293"/>
    </location>
</feature>
<dbReference type="Proteomes" id="UP000638648">
    <property type="component" value="Unassembled WGS sequence"/>
</dbReference>
<dbReference type="InterPro" id="IPR037294">
    <property type="entry name" value="ABC_BtuC-like"/>
</dbReference>
<keyword evidence="11" id="KW-1185">Reference proteome</keyword>
<gene>
    <name evidence="10" type="ORF">HEB94_001931</name>
</gene>
<comment type="caution">
    <text evidence="10">The sequence shown here is derived from an EMBL/GenBank/DDBJ whole genome shotgun (WGS) entry which is preliminary data.</text>
</comment>
<protein>
    <submittedName>
        <fullName evidence="10">Iron complex transport system permease protein</fullName>
    </submittedName>
</protein>
<comment type="similarity">
    <text evidence="2">Belongs to the binding-protein-dependent transport system permease family. FecCD subfamily.</text>
</comment>
<evidence type="ECO:0000256" key="3">
    <source>
        <dbReference type="ARBA" id="ARBA00022448"/>
    </source>
</evidence>
<reference evidence="10" key="1">
    <citation type="submission" date="2020-10" db="EMBL/GenBank/DDBJ databases">
        <title>Sequencing the genomes of 1000 actinobacteria strains.</title>
        <authorList>
            <person name="Klenk H.-P."/>
        </authorList>
    </citation>
    <scope>NUCLEOTIDE SEQUENCE</scope>
    <source>
        <strain evidence="10">DSM 45354</strain>
    </source>
</reference>
<feature type="transmembrane region" description="Helical" evidence="9">
    <location>
        <begin position="125"/>
        <end position="146"/>
    </location>
</feature>
<dbReference type="PANTHER" id="PTHR30472">
    <property type="entry name" value="FERRIC ENTEROBACTIN TRANSPORT SYSTEM PERMEASE PROTEIN"/>
    <property type="match status" value="1"/>
</dbReference>
<keyword evidence="3" id="KW-0813">Transport</keyword>
<evidence type="ECO:0000256" key="2">
    <source>
        <dbReference type="ARBA" id="ARBA00007935"/>
    </source>
</evidence>
<accession>A0A927MUI9</accession>
<dbReference type="GO" id="GO:0033214">
    <property type="term" value="P:siderophore-iron import into cell"/>
    <property type="evidence" value="ECO:0007669"/>
    <property type="project" value="TreeGrafter"/>
</dbReference>
<dbReference type="EMBL" id="JADBEM010000001">
    <property type="protein sequence ID" value="MBE1605083.1"/>
    <property type="molecule type" value="Genomic_DNA"/>
</dbReference>
<keyword evidence="6 9" id="KW-1133">Transmembrane helix</keyword>
<dbReference type="CDD" id="cd06550">
    <property type="entry name" value="TM_ABC_iron-siderophores_like"/>
    <property type="match status" value="1"/>
</dbReference>
<evidence type="ECO:0000313" key="10">
    <source>
        <dbReference type="EMBL" id="MBE1605083.1"/>
    </source>
</evidence>
<dbReference type="RefSeq" id="WP_192749480.1">
    <property type="nucleotide sequence ID" value="NZ_BAABJL010000030.1"/>
</dbReference>
<comment type="subcellular location">
    <subcellularLocation>
        <location evidence="1">Cell membrane</location>
        <topology evidence="1">Multi-pass membrane protein</topology>
    </subcellularLocation>
</comment>
<feature type="transmembrane region" description="Helical" evidence="9">
    <location>
        <begin position="183"/>
        <end position="205"/>
    </location>
</feature>
<dbReference type="SUPFAM" id="SSF81345">
    <property type="entry name" value="ABC transporter involved in vitamin B12 uptake, BtuC"/>
    <property type="match status" value="1"/>
</dbReference>
<keyword evidence="4" id="KW-1003">Cell membrane</keyword>
<dbReference type="Pfam" id="PF01032">
    <property type="entry name" value="FecCD"/>
    <property type="match status" value="1"/>
</dbReference>
<dbReference type="GO" id="GO:0005886">
    <property type="term" value="C:plasma membrane"/>
    <property type="evidence" value="ECO:0007669"/>
    <property type="project" value="UniProtKB-SubCell"/>
</dbReference>
<dbReference type="GO" id="GO:0022857">
    <property type="term" value="F:transmembrane transporter activity"/>
    <property type="evidence" value="ECO:0007669"/>
    <property type="project" value="InterPro"/>
</dbReference>
<feature type="transmembrane region" description="Helical" evidence="9">
    <location>
        <begin position="343"/>
        <end position="360"/>
    </location>
</feature>
<feature type="transmembrane region" description="Helical" evidence="9">
    <location>
        <begin position="152"/>
        <end position="171"/>
    </location>
</feature>
<keyword evidence="5 9" id="KW-0812">Transmembrane</keyword>
<name>A0A927MUI9_9ACTN</name>
<evidence type="ECO:0000256" key="7">
    <source>
        <dbReference type="ARBA" id="ARBA00023136"/>
    </source>
</evidence>
<feature type="region of interest" description="Disordered" evidence="8">
    <location>
        <begin position="1"/>
        <end position="37"/>
    </location>
</feature>
<evidence type="ECO:0000256" key="5">
    <source>
        <dbReference type="ARBA" id="ARBA00022692"/>
    </source>
</evidence>
<dbReference type="AlphaFoldDB" id="A0A927MUI9"/>
<organism evidence="10 11">
    <name type="scientific">Actinopolymorpha pittospori</name>
    <dbReference type="NCBI Taxonomy" id="648752"/>
    <lineage>
        <taxon>Bacteria</taxon>
        <taxon>Bacillati</taxon>
        <taxon>Actinomycetota</taxon>
        <taxon>Actinomycetes</taxon>
        <taxon>Propionibacteriales</taxon>
        <taxon>Actinopolymorphaceae</taxon>
        <taxon>Actinopolymorpha</taxon>
    </lineage>
</organism>
<dbReference type="FunFam" id="1.10.3470.10:FF:000001">
    <property type="entry name" value="Vitamin B12 ABC transporter permease BtuC"/>
    <property type="match status" value="1"/>
</dbReference>
<evidence type="ECO:0000313" key="11">
    <source>
        <dbReference type="Proteomes" id="UP000638648"/>
    </source>
</evidence>
<evidence type="ECO:0000256" key="9">
    <source>
        <dbReference type="SAM" id="Phobius"/>
    </source>
</evidence>
<feature type="transmembrane region" description="Helical" evidence="9">
    <location>
        <begin position="96"/>
        <end position="113"/>
    </location>
</feature>
<feature type="transmembrane region" description="Helical" evidence="9">
    <location>
        <begin position="43"/>
        <end position="63"/>
    </location>
</feature>
<keyword evidence="7 9" id="KW-0472">Membrane</keyword>
<proteinExistence type="inferred from homology"/>
<evidence type="ECO:0000256" key="8">
    <source>
        <dbReference type="SAM" id="MobiDB-lite"/>
    </source>
</evidence>
<feature type="transmembrane region" description="Helical" evidence="9">
    <location>
        <begin position="225"/>
        <end position="250"/>
    </location>
</feature>
<evidence type="ECO:0000256" key="4">
    <source>
        <dbReference type="ARBA" id="ARBA00022475"/>
    </source>
</evidence>
<dbReference type="InterPro" id="IPR000522">
    <property type="entry name" value="ABC_transptr_permease_BtuC"/>
</dbReference>
<dbReference type="Gene3D" id="1.10.3470.10">
    <property type="entry name" value="ABC transporter involved in vitamin B12 uptake, BtuC"/>
    <property type="match status" value="1"/>
</dbReference>
<evidence type="ECO:0000256" key="1">
    <source>
        <dbReference type="ARBA" id="ARBA00004651"/>
    </source>
</evidence>
<sequence length="367" mass="37095">MGRLAGAPERPGGTLLTDGRADDTEPSQGAPGRSRRSNTVRGVGLLIAVGVLVLAVLLSIAVGSTQIPLSTVLDVLAHRGNSNAAIVIWDLRLPRTVLGIAVGAALAVSGALMQALTRNPLADPGLLGVNAGASAAVVIAIAFLGLSSLVSYVWFALIGAALASGVVYLLGSRGRGGSSPVRLALAGTAITAALTAFISAITLTNTDVFDQYRFWSVGSLAGRDASVLTQVAPFLVIGLVLALFLGGALNAIALGDETGRALGAHLTRTRILGACALTLLCGAATAAAGPIGFVGLTIPHVARAITGPDQRWVLAYSAVLGPILMIGADTLGRIVVRPGELEVGIITAIVGAPVFIALVRRRRIAAL</sequence>
<feature type="transmembrane region" description="Helical" evidence="9">
    <location>
        <begin position="313"/>
        <end position="331"/>
    </location>
</feature>
<evidence type="ECO:0000256" key="6">
    <source>
        <dbReference type="ARBA" id="ARBA00022989"/>
    </source>
</evidence>
<dbReference type="PANTHER" id="PTHR30472:SF1">
    <property type="entry name" value="FE(3+) DICITRATE TRANSPORT SYSTEM PERMEASE PROTEIN FECC-RELATED"/>
    <property type="match status" value="1"/>
</dbReference>